<dbReference type="InterPro" id="IPR011011">
    <property type="entry name" value="Znf_FYVE_PHD"/>
</dbReference>
<sequence>DPERLWCICRKPHGNRFMICCDRCDEWFHGDCIGITMSQGRQMEKSGIEYNCPKC</sequence>
<dbReference type="PROSITE" id="PS01359">
    <property type="entry name" value="ZF_PHD_1"/>
    <property type="match status" value="1"/>
</dbReference>
<keyword evidence="9" id="KW-1185">Reference proteome</keyword>
<evidence type="ECO:0000256" key="1">
    <source>
        <dbReference type="ARBA" id="ARBA00004123"/>
    </source>
</evidence>
<dbReference type="PANTHER" id="PTHR46174:SF1">
    <property type="entry name" value="CXXC-TYPE ZINC FINGER PROTEIN 1"/>
    <property type="match status" value="1"/>
</dbReference>
<keyword evidence="3 6" id="KW-0863">Zinc-finger</keyword>
<evidence type="ECO:0000313" key="8">
    <source>
        <dbReference type="EMBL" id="EDO47062.1"/>
    </source>
</evidence>
<evidence type="ECO:0000256" key="2">
    <source>
        <dbReference type="ARBA" id="ARBA00022723"/>
    </source>
</evidence>
<dbReference type="InterPro" id="IPR019787">
    <property type="entry name" value="Znf_PHD-finger"/>
</dbReference>
<dbReference type="GO" id="GO:0008270">
    <property type="term" value="F:zinc ion binding"/>
    <property type="evidence" value="ECO:0007669"/>
    <property type="project" value="UniProtKB-KW"/>
</dbReference>
<organism evidence="8 9">
    <name type="scientific">Nematostella vectensis</name>
    <name type="common">Starlet sea anemone</name>
    <dbReference type="NCBI Taxonomy" id="45351"/>
    <lineage>
        <taxon>Eukaryota</taxon>
        <taxon>Metazoa</taxon>
        <taxon>Cnidaria</taxon>
        <taxon>Anthozoa</taxon>
        <taxon>Hexacorallia</taxon>
        <taxon>Actiniaria</taxon>
        <taxon>Edwardsiidae</taxon>
        <taxon>Nematostella</taxon>
    </lineage>
</organism>
<name>A7RN25_NEMVE</name>
<feature type="domain" description="PHD-type" evidence="7">
    <location>
        <begin position="4"/>
        <end position="55"/>
    </location>
</feature>
<accession>A7RN25</accession>
<dbReference type="Gene3D" id="3.30.40.10">
    <property type="entry name" value="Zinc/RING finger domain, C3HC4 (zinc finger)"/>
    <property type="match status" value="1"/>
</dbReference>
<dbReference type="InterPro" id="IPR013083">
    <property type="entry name" value="Znf_RING/FYVE/PHD"/>
</dbReference>
<dbReference type="InterPro" id="IPR001965">
    <property type="entry name" value="Znf_PHD"/>
</dbReference>
<keyword evidence="2" id="KW-0479">Metal-binding</keyword>
<dbReference type="InterPro" id="IPR037869">
    <property type="entry name" value="Spp1/CFP1"/>
</dbReference>
<keyword evidence="5" id="KW-0539">Nucleus</keyword>
<feature type="non-terminal residue" evidence="8">
    <location>
        <position position="1"/>
    </location>
</feature>
<gene>
    <name evidence="8" type="ORF">NEMVEDRAFT_v1g39881</name>
</gene>
<evidence type="ECO:0000256" key="3">
    <source>
        <dbReference type="ARBA" id="ARBA00022771"/>
    </source>
</evidence>
<dbReference type="InterPro" id="IPR019786">
    <property type="entry name" value="Zinc_finger_PHD-type_CS"/>
</dbReference>
<keyword evidence="4" id="KW-0862">Zinc</keyword>
<evidence type="ECO:0000256" key="6">
    <source>
        <dbReference type="PROSITE-ProRule" id="PRU00146"/>
    </source>
</evidence>
<dbReference type="SUPFAM" id="SSF57903">
    <property type="entry name" value="FYVE/PHD zinc finger"/>
    <property type="match status" value="1"/>
</dbReference>
<dbReference type="Proteomes" id="UP000001593">
    <property type="component" value="Unassembled WGS sequence"/>
</dbReference>
<evidence type="ECO:0000313" key="9">
    <source>
        <dbReference type="Proteomes" id="UP000001593"/>
    </source>
</evidence>
<dbReference type="SMART" id="SM00249">
    <property type="entry name" value="PHD"/>
    <property type="match status" value="1"/>
</dbReference>
<dbReference type="CDD" id="cd15552">
    <property type="entry name" value="PHD_PHF3_like"/>
    <property type="match status" value="1"/>
</dbReference>
<evidence type="ECO:0000259" key="7">
    <source>
        <dbReference type="PROSITE" id="PS50016"/>
    </source>
</evidence>
<dbReference type="PANTHER" id="PTHR46174">
    <property type="entry name" value="CXXC-TYPE ZINC FINGER PROTEIN 1"/>
    <property type="match status" value="1"/>
</dbReference>
<protein>
    <recommendedName>
        <fullName evidence="7">PHD-type domain-containing protein</fullName>
    </recommendedName>
</protein>
<dbReference type="GO" id="GO:0048188">
    <property type="term" value="C:Set1C/COMPASS complex"/>
    <property type="evidence" value="ECO:0007669"/>
    <property type="project" value="InterPro"/>
</dbReference>
<feature type="non-terminal residue" evidence="8">
    <location>
        <position position="55"/>
    </location>
</feature>
<dbReference type="HOGENOM" id="CLU_205476_0_0_1"/>
<dbReference type="KEGG" id="nve:5519142"/>
<dbReference type="PhylomeDB" id="A7RN25"/>
<evidence type="ECO:0000256" key="5">
    <source>
        <dbReference type="ARBA" id="ARBA00023242"/>
    </source>
</evidence>
<dbReference type="eggNOG" id="KOG1634">
    <property type="taxonomic scope" value="Eukaryota"/>
</dbReference>
<dbReference type="STRING" id="45351.A7RN25"/>
<dbReference type="PROSITE" id="PS50016">
    <property type="entry name" value="ZF_PHD_2"/>
    <property type="match status" value="1"/>
</dbReference>
<dbReference type="Pfam" id="PF00628">
    <property type="entry name" value="PHD"/>
    <property type="match status" value="1"/>
</dbReference>
<dbReference type="EMBL" id="DS469522">
    <property type="protein sequence ID" value="EDO47062.1"/>
    <property type="molecule type" value="Genomic_DNA"/>
</dbReference>
<proteinExistence type="predicted"/>
<dbReference type="AlphaFoldDB" id="A7RN25"/>
<comment type="subcellular location">
    <subcellularLocation>
        <location evidence="1">Nucleus</location>
    </subcellularLocation>
</comment>
<evidence type="ECO:0000256" key="4">
    <source>
        <dbReference type="ARBA" id="ARBA00022833"/>
    </source>
</evidence>
<reference evidence="8 9" key="1">
    <citation type="journal article" date="2007" name="Science">
        <title>Sea anemone genome reveals ancestral eumetazoan gene repertoire and genomic organization.</title>
        <authorList>
            <person name="Putnam N.H."/>
            <person name="Srivastava M."/>
            <person name="Hellsten U."/>
            <person name="Dirks B."/>
            <person name="Chapman J."/>
            <person name="Salamov A."/>
            <person name="Terry A."/>
            <person name="Shapiro H."/>
            <person name="Lindquist E."/>
            <person name="Kapitonov V.V."/>
            <person name="Jurka J."/>
            <person name="Genikhovich G."/>
            <person name="Grigoriev I.V."/>
            <person name="Lucas S.M."/>
            <person name="Steele R.E."/>
            <person name="Finnerty J.R."/>
            <person name="Technau U."/>
            <person name="Martindale M.Q."/>
            <person name="Rokhsar D.S."/>
        </authorList>
    </citation>
    <scope>NUCLEOTIDE SEQUENCE [LARGE SCALE GENOMIC DNA]</scope>
    <source>
        <strain evidence="9">CH2 X CH6</strain>
    </source>
</reference>
<dbReference type="InParanoid" id="A7RN25"/>
<dbReference type="OMA" id="KKLEWIC"/>